<dbReference type="Proteomes" id="UP000231962">
    <property type="component" value="Unassembled WGS sequence"/>
</dbReference>
<dbReference type="Proteomes" id="UP000231990">
    <property type="component" value="Unassembled WGS sequence"/>
</dbReference>
<evidence type="ECO:0000313" key="1">
    <source>
        <dbReference type="EMBL" id="PJZ68126.1"/>
    </source>
</evidence>
<evidence type="ECO:0000313" key="4">
    <source>
        <dbReference type="Proteomes" id="UP000231990"/>
    </source>
</evidence>
<evidence type="ECO:0000313" key="3">
    <source>
        <dbReference type="Proteomes" id="UP000231962"/>
    </source>
</evidence>
<accession>A0A2M9ZI56</accession>
<dbReference type="EMBL" id="NPDY01000033">
    <property type="protein sequence ID" value="PJZ68126.1"/>
    <property type="molecule type" value="Genomic_DNA"/>
</dbReference>
<dbReference type="AlphaFoldDB" id="A0A2M9ZI56"/>
<protein>
    <submittedName>
        <fullName evidence="2">Uncharacterized protein</fullName>
    </submittedName>
</protein>
<proteinExistence type="predicted"/>
<sequence length="77" mass="9026">MPQKQQFLTLQCDEDTLTYDFHQSFELVFGKTRNCRPLGSALRLSSGMDEFEVMIRANIGKRGRIDREKEQKVLFIN</sequence>
<reference evidence="3 4" key="1">
    <citation type="submission" date="2017-07" db="EMBL/GenBank/DDBJ databases">
        <title>Leptospira spp. isolated from tropical soils.</title>
        <authorList>
            <person name="Thibeaux R."/>
            <person name="Iraola G."/>
            <person name="Ferres I."/>
            <person name="Bierque E."/>
            <person name="Girault D."/>
            <person name="Soupe-Gilbert M.-E."/>
            <person name="Picardeau M."/>
            <person name="Goarant C."/>
        </authorList>
    </citation>
    <scope>NUCLEOTIDE SEQUENCE [LARGE SCALE GENOMIC DNA]</scope>
    <source>
        <strain evidence="2 4">FH1-B-B1</strain>
        <strain evidence="1 3">FH1-B-C1</strain>
    </source>
</reference>
<name>A0A2M9ZI56_9LEPT</name>
<gene>
    <name evidence="1" type="ORF">CH360_17870</name>
    <name evidence="2" type="ORF">CH373_17925</name>
</gene>
<organism evidence="2 4">
    <name type="scientific">Leptospira perolatii</name>
    <dbReference type="NCBI Taxonomy" id="2023191"/>
    <lineage>
        <taxon>Bacteria</taxon>
        <taxon>Pseudomonadati</taxon>
        <taxon>Spirochaetota</taxon>
        <taxon>Spirochaetia</taxon>
        <taxon>Leptospirales</taxon>
        <taxon>Leptospiraceae</taxon>
        <taxon>Leptospira</taxon>
    </lineage>
</organism>
<dbReference type="EMBL" id="NPDZ01000021">
    <property type="protein sequence ID" value="PJZ71747.1"/>
    <property type="molecule type" value="Genomic_DNA"/>
</dbReference>
<keyword evidence="3" id="KW-1185">Reference proteome</keyword>
<comment type="caution">
    <text evidence="2">The sequence shown here is derived from an EMBL/GenBank/DDBJ whole genome shotgun (WGS) entry which is preliminary data.</text>
</comment>
<evidence type="ECO:0000313" key="2">
    <source>
        <dbReference type="EMBL" id="PJZ71747.1"/>
    </source>
</evidence>